<dbReference type="PANTHER" id="PTHR43420:SF47">
    <property type="entry name" value="N-ACETYLTRANSFERASE DOMAIN-CONTAINING PROTEIN"/>
    <property type="match status" value="1"/>
</dbReference>
<dbReference type="Proteomes" id="UP000323632">
    <property type="component" value="Unassembled WGS sequence"/>
</dbReference>
<dbReference type="AlphaFoldDB" id="A0A5M6CG74"/>
<evidence type="ECO:0000256" key="2">
    <source>
        <dbReference type="ARBA" id="ARBA00023315"/>
    </source>
</evidence>
<dbReference type="Pfam" id="PF00583">
    <property type="entry name" value="Acetyltransf_1"/>
    <property type="match status" value="1"/>
</dbReference>
<comment type="caution">
    <text evidence="4">The sequence shown here is derived from an EMBL/GenBank/DDBJ whole genome shotgun (WGS) entry which is preliminary data.</text>
</comment>
<dbReference type="EMBL" id="VWSH01000004">
    <property type="protein sequence ID" value="KAA5532445.1"/>
    <property type="molecule type" value="Genomic_DNA"/>
</dbReference>
<dbReference type="RefSeq" id="WP_150033948.1">
    <property type="nucleotide sequence ID" value="NZ_VWSH01000004.1"/>
</dbReference>
<proteinExistence type="predicted"/>
<organism evidence="4 5">
    <name type="scientific">Taibaiella lutea</name>
    <dbReference type="NCBI Taxonomy" id="2608001"/>
    <lineage>
        <taxon>Bacteria</taxon>
        <taxon>Pseudomonadati</taxon>
        <taxon>Bacteroidota</taxon>
        <taxon>Chitinophagia</taxon>
        <taxon>Chitinophagales</taxon>
        <taxon>Chitinophagaceae</taxon>
        <taxon>Taibaiella</taxon>
    </lineage>
</organism>
<dbReference type="InterPro" id="IPR016181">
    <property type="entry name" value="Acyl_CoA_acyltransferase"/>
</dbReference>
<keyword evidence="5" id="KW-1185">Reference proteome</keyword>
<name>A0A5M6CG74_9BACT</name>
<evidence type="ECO:0000313" key="5">
    <source>
        <dbReference type="Proteomes" id="UP000323632"/>
    </source>
</evidence>
<gene>
    <name evidence="4" type="ORF">F0919_16790</name>
</gene>
<dbReference type="SUPFAM" id="SSF55729">
    <property type="entry name" value="Acyl-CoA N-acyltransferases (Nat)"/>
    <property type="match status" value="1"/>
</dbReference>
<dbReference type="InterPro" id="IPR000182">
    <property type="entry name" value="GNAT_dom"/>
</dbReference>
<dbReference type="PROSITE" id="PS51186">
    <property type="entry name" value="GNAT"/>
    <property type="match status" value="1"/>
</dbReference>
<sequence>MRIEKANPSQLKEIFRIFIECKLSMELAHIFQWTDNYPTIHHISGDIGNGYLHSLNHNGKSLGVINISDIEEPEYNKIPWSDKEGKSLVIHRLAVHPNNQKQGLARMLMDFAENYAKENGYTSVKLDAYSGNERVLRFYENRGYEKRGEVNFTGRTLPFHCYELTLNV</sequence>
<evidence type="ECO:0000313" key="4">
    <source>
        <dbReference type="EMBL" id="KAA5532445.1"/>
    </source>
</evidence>
<protein>
    <submittedName>
        <fullName evidence="4">GNAT family N-acetyltransferase</fullName>
    </submittedName>
</protein>
<dbReference type="PANTHER" id="PTHR43420">
    <property type="entry name" value="ACETYLTRANSFERASE"/>
    <property type="match status" value="1"/>
</dbReference>
<accession>A0A5M6CG74</accession>
<evidence type="ECO:0000256" key="1">
    <source>
        <dbReference type="ARBA" id="ARBA00022679"/>
    </source>
</evidence>
<evidence type="ECO:0000259" key="3">
    <source>
        <dbReference type="PROSITE" id="PS51186"/>
    </source>
</evidence>
<dbReference type="CDD" id="cd04301">
    <property type="entry name" value="NAT_SF"/>
    <property type="match status" value="1"/>
</dbReference>
<feature type="domain" description="N-acetyltransferase" evidence="3">
    <location>
        <begin position="1"/>
        <end position="168"/>
    </location>
</feature>
<dbReference type="InterPro" id="IPR050680">
    <property type="entry name" value="YpeA/RimI_acetyltransf"/>
</dbReference>
<reference evidence="4 5" key="1">
    <citation type="submission" date="2019-09" db="EMBL/GenBank/DDBJ databases">
        <title>Genome sequence and assembly of Taibaiella sp.</title>
        <authorList>
            <person name="Chhetri G."/>
        </authorList>
    </citation>
    <scope>NUCLEOTIDE SEQUENCE [LARGE SCALE GENOMIC DNA]</scope>
    <source>
        <strain evidence="4 5">KVB11</strain>
    </source>
</reference>
<dbReference type="GO" id="GO:0016747">
    <property type="term" value="F:acyltransferase activity, transferring groups other than amino-acyl groups"/>
    <property type="evidence" value="ECO:0007669"/>
    <property type="project" value="InterPro"/>
</dbReference>
<keyword evidence="2" id="KW-0012">Acyltransferase</keyword>
<dbReference type="Gene3D" id="3.40.630.30">
    <property type="match status" value="1"/>
</dbReference>
<keyword evidence="1 4" id="KW-0808">Transferase</keyword>